<accession>A0A9W4T9A9</accession>
<feature type="non-terminal residue" evidence="1">
    <location>
        <position position="1"/>
    </location>
</feature>
<protein>
    <submittedName>
        <fullName evidence="1">12301_t:CDS:1</fullName>
    </submittedName>
</protein>
<name>A0A9W4T9A9_9GLOM</name>
<dbReference type="Proteomes" id="UP001153678">
    <property type="component" value="Unassembled WGS sequence"/>
</dbReference>
<dbReference type="AlphaFoldDB" id="A0A9W4T9A9"/>
<dbReference type="EMBL" id="CAMKVN010016266">
    <property type="protein sequence ID" value="CAI2197421.1"/>
    <property type="molecule type" value="Genomic_DNA"/>
</dbReference>
<evidence type="ECO:0000313" key="2">
    <source>
        <dbReference type="Proteomes" id="UP001153678"/>
    </source>
</evidence>
<comment type="caution">
    <text evidence="1">The sequence shown here is derived from an EMBL/GenBank/DDBJ whole genome shotgun (WGS) entry which is preliminary data.</text>
</comment>
<organism evidence="1 2">
    <name type="scientific">Funneliformis geosporum</name>
    <dbReference type="NCBI Taxonomy" id="1117311"/>
    <lineage>
        <taxon>Eukaryota</taxon>
        <taxon>Fungi</taxon>
        <taxon>Fungi incertae sedis</taxon>
        <taxon>Mucoromycota</taxon>
        <taxon>Glomeromycotina</taxon>
        <taxon>Glomeromycetes</taxon>
        <taxon>Glomerales</taxon>
        <taxon>Glomeraceae</taxon>
        <taxon>Funneliformis</taxon>
    </lineage>
</organism>
<reference evidence="1" key="1">
    <citation type="submission" date="2022-08" db="EMBL/GenBank/DDBJ databases">
        <authorList>
            <person name="Kallberg Y."/>
            <person name="Tangrot J."/>
            <person name="Rosling A."/>
        </authorList>
    </citation>
    <scope>NUCLEOTIDE SEQUENCE</scope>
    <source>
        <strain evidence="1">Wild A</strain>
    </source>
</reference>
<proteinExistence type="predicted"/>
<sequence length="76" mass="8708">FKASDISECLYKIHNDSIRPKHFLSADNENEIEAIFSDCEGHSLHEFIDRDELLHPVIDFDLPIETLNAITLKILG</sequence>
<feature type="non-terminal residue" evidence="1">
    <location>
        <position position="76"/>
    </location>
</feature>
<gene>
    <name evidence="1" type="ORF">FWILDA_LOCUS18069</name>
</gene>
<evidence type="ECO:0000313" key="1">
    <source>
        <dbReference type="EMBL" id="CAI2197421.1"/>
    </source>
</evidence>
<dbReference type="OrthoDB" id="2399448at2759"/>
<keyword evidence="2" id="KW-1185">Reference proteome</keyword>